<dbReference type="RefSeq" id="XP_030831823.1">
    <property type="nucleotide sequence ID" value="XM_030975963.1"/>
</dbReference>
<feature type="chain" id="PRO_5029648922" evidence="1">
    <location>
        <begin position="23"/>
        <end position="287"/>
    </location>
</feature>
<dbReference type="AlphaFoldDB" id="A0A7M7N819"/>
<evidence type="ECO:0000313" key="5">
    <source>
        <dbReference type="Proteomes" id="UP000007110"/>
    </source>
</evidence>
<dbReference type="PROSITE" id="PS50041">
    <property type="entry name" value="C_TYPE_LECTIN_2"/>
    <property type="match status" value="1"/>
</dbReference>
<dbReference type="InterPro" id="IPR050111">
    <property type="entry name" value="C-type_lectin/snaclec_domain"/>
</dbReference>
<feature type="signal peptide" evidence="1">
    <location>
        <begin position="1"/>
        <end position="22"/>
    </location>
</feature>
<dbReference type="SUPFAM" id="SSF56436">
    <property type="entry name" value="C-type lectin-like"/>
    <property type="match status" value="1"/>
</dbReference>
<dbReference type="GeneID" id="115920337"/>
<evidence type="ECO:0000259" key="2">
    <source>
        <dbReference type="PROSITE" id="PS50041"/>
    </source>
</evidence>
<evidence type="ECO:0000259" key="3">
    <source>
        <dbReference type="PROSITE" id="PS50948"/>
    </source>
</evidence>
<dbReference type="Pfam" id="PF00024">
    <property type="entry name" value="PAN_1"/>
    <property type="match status" value="1"/>
</dbReference>
<reference evidence="4" key="2">
    <citation type="submission" date="2021-01" db="UniProtKB">
        <authorList>
            <consortium name="EnsemblMetazoa"/>
        </authorList>
    </citation>
    <scope>IDENTIFICATION</scope>
</reference>
<protein>
    <submittedName>
        <fullName evidence="4">Uncharacterized protein</fullName>
    </submittedName>
</protein>
<dbReference type="InterPro" id="IPR016187">
    <property type="entry name" value="CTDL_fold"/>
</dbReference>
<accession>A0A7M7N819</accession>
<feature type="domain" description="C-type lectin" evidence="2">
    <location>
        <begin position="38"/>
        <end position="162"/>
    </location>
</feature>
<evidence type="ECO:0000313" key="4">
    <source>
        <dbReference type="EnsemblMetazoa" id="XP_030831823"/>
    </source>
</evidence>
<dbReference type="PANTHER" id="PTHR22803">
    <property type="entry name" value="MANNOSE, PHOSPHOLIPASE, LECTIN RECEPTOR RELATED"/>
    <property type="match status" value="1"/>
</dbReference>
<dbReference type="Pfam" id="PF00059">
    <property type="entry name" value="Lectin_C"/>
    <property type="match status" value="1"/>
</dbReference>
<evidence type="ECO:0000256" key="1">
    <source>
        <dbReference type="SAM" id="SignalP"/>
    </source>
</evidence>
<feature type="domain" description="Apple" evidence="3">
    <location>
        <begin position="203"/>
        <end position="285"/>
    </location>
</feature>
<organism evidence="4 5">
    <name type="scientific">Strongylocentrotus purpuratus</name>
    <name type="common">Purple sea urchin</name>
    <dbReference type="NCBI Taxonomy" id="7668"/>
    <lineage>
        <taxon>Eukaryota</taxon>
        <taxon>Metazoa</taxon>
        <taxon>Echinodermata</taxon>
        <taxon>Eleutherozoa</taxon>
        <taxon>Echinozoa</taxon>
        <taxon>Echinoidea</taxon>
        <taxon>Euechinoidea</taxon>
        <taxon>Echinacea</taxon>
        <taxon>Camarodonta</taxon>
        <taxon>Echinidea</taxon>
        <taxon>Strongylocentrotidae</taxon>
        <taxon>Strongylocentrotus</taxon>
    </lineage>
</organism>
<dbReference type="Proteomes" id="UP000007110">
    <property type="component" value="Unassembled WGS sequence"/>
</dbReference>
<dbReference type="OMA" id="TIICHEE"/>
<dbReference type="SMART" id="SM00034">
    <property type="entry name" value="CLECT"/>
    <property type="match status" value="1"/>
</dbReference>
<dbReference type="InterPro" id="IPR016186">
    <property type="entry name" value="C-type_lectin-like/link_sf"/>
</dbReference>
<dbReference type="KEGG" id="spu:115920337"/>
<dbReference type="InParanoid" id="A0A7M7N819"/>
<sequence length="287" mass="32485">MGKYLIGYFTLLLLRFSPGCSGGEVQADHACPTGWDNHLTRCYWYLDTQKVSWDRANEDCQDIGGYLYVPSSDVEGIFVQQALEKRDSFASISEGIWIGCDDKKDEGTIICHEEGGDTGYRHWAFEEPNDSWNLIWGEDCIAVYTDRPNNSVVPLWNDKACNDVWYHAVCERSATNLYTMTRKFQMPSDTTTGGTARVIPDYCLVKQPDLKPKGTQTASLIRCAASCANDSECEAFNFFRKLQRNSTTTRKLKGTCQKLTFTTKNIESGFVMTPIDGCNYYELDCRV</sequence>
<dbReference type="PROSITE" id="PS50948">
    <property type="entry name" value="PAN"/>
    <property type="match status" value="1"/>
</dbReference>
<name>A0A7M7N819_STRPU</name>
<dbReference type="InterPro" id="IPR001304">
    <property type="entry name" value="C-type_lectin-like"/>
</dbReference>
<dbReference type="Gene3D" id="3.10.100.10">
    <property type="entry name" value="Mannose-Binding Protein A, subunit A"/>
    <property type="match status" value="1"/>
</dbReference>
<dbReference type="EnsemblMetazoa" id="XM_030975963">
    <property type="protein sequence ID" value="XP_030831823"/>
    <property type="gene ID" value="LOC115920337"/>
</dbReference>
<keyword evidence="5" id="KW-1185">Reference proteome</keyword>
<proteinExistence type="predicted"/>
<dbReference type="OrthoDB" id="6133475at2759"/>
<dbReference type="InterPro" id="IPR003609">
    <property type="entry name" value="Pan_app"/>
</dbReference>
<keyword evidence="1" id="KW-0732">Signal</keyword>
<reference evidence="5" key="1">
    <citation type="submission" date="2015-02" db="EMBL/GenBank/DDBJ databases">
        <title>Genome sequencing for Strongylocentrotus purpuratus.</title>
        <authorList>
            <person name="Murali S."/>
            <person name="Liu Y."/>
            <person name="Vee V."/>
            <person name="English A."/>
            <person name="Wang M."/>
            <person name="Skinner E."/>
            <person name="Han Y."/>
            <person name="Muzny D.M."/>
            <person name="Worley K.C."/>
            <person name="Gibbs R.A."/>
        </authorList>
    </citation>
    <scope>NUCLEOTIDE SEQUENCE</scope>
</reference>